<comment type="caution">
    <text evidence="3">The sequence shown here is derived from an EMBL/GenBank/DDBJ whole genome shotgun (WGS) entry which is preliminary data.</text>
</comment>
<feature type="domain" description="Copper-binding protein MbnP-like" evidence="2">
    <location>
        <begin position="23"/>
        <end position="227"/>
    </location>
</feature>
<name>A0ABV7GJ88_9GAMM</name>
<dbReference type="PROSITE" id="PS51257">
    <property type="entry name" value="PROKAR_LIPOPROTEIN"/>
    <property type="match status" value="1"/>
</dbReference>
<evidence type="ECO:0000256" key="1">
    <source>
        <dbReference type="SAM" id="MobiDB-lite"/>
    </source>
</evidence>
<sequence length="274" mass="30140">MQLRIIAAIAMPLILVACQPTPTRLELVPVWRGAPIACGDTIGAMSAPQSQWQLAQLQFYLSEFKLNNQALTLQSTAHQQTDVALLGSDCSGEGHWTLSFTDTIDNGDLSFTLGVPFSLNHLNPIKADSPLNQSDMFWTWQLGYKFLRLDITRTPDELNPQTGWSFHLGSAGCESPSPMRPPSVPCAAENRFRYQLAYSGQPRLTLELSELLPANITANPDYQESCMSEPGNKACAPLLSQLESAQRSVQPLWSLQQAEPQHNNTGNLKESSGQ</sequence>
<organism evidence="3 4">
    <name type="scientific">Shewanella submarina</name>
    <dbReference type="NCBI Taxonomy" id="2016376"/>
    <lineage>
        <taxon>Bacteria</taxon>
        <taxon>Pseudomonadati</taxon>
        <taxon>Pseudomonadota</taxon>
        <taxon>Gammaproteobacteria</taxon>
        <taxon>Alteromonadales</taxon>
        <taxon>Shewanellaceae</taxon>
        <taxon>Shewanella</taxon>
    </lineage>
</organism>
<keyword evidence="4" id="KW-1185">Reference proteome</keyword>
<dbReference type="EMBL" id="JBHRTD010000018">
    <property type="protein sequence ID" value="MFC3140095.1"/>
    <property type="molecule type" value="Genomic_DNA"/>
</dbReference>
<protein>
    <submittedName>
        <fullName evidence="3">MbnP family copper-binding protein</fullName>
    </submittedName>
</protein>
<evidence type="ECO:0000313" key="4">
    <source>
        <dbReference type="Proteomes" id="UP001595621"/>
    </source>
</evidence>
<evidence type="ECO:0000259" key="2">
    <source>
        <dbReference type="Pfam" id="PF20243"/>
    </source>
</evidence>
<proteinExistence type="predicted"/>
<feature type="region of interest" description="Disordered" evidence="1">
    <location>
        <begin position="253"/>
        <end position="274"/>
    </location>
</feature>
<dbReference type="Proteomes" id="UP001595621">
    <property type="component" value="Unassembled WGS sequence"/>
</dbReference>
<dbReference type="Pfam" id="PF20243">
    <property type="entry name" value="MbnP"/>
    <property type="match status" value="1"/>
</dbReference>
<reference evidence="4" key="1">
    <citation type="journal article" date="2019" name="Int. J. Syst. Evol. Microbiol.">
        <title>The Global Catalogue of Microorganisms (GCM) 10K type strain sequencing project: providing services to taxonomists for standard genome sequencing and annotation.</title>
        <authorList>
            <consortium name="The Broad Institute Genomics Platform"/>
            <consortium name="The Broad Institute Genome Sequencing Center for Infectious Disease"/>
            <person name="Wu L."/>
            <person name="Ma J."/>
        </authorList>
    </citation>
    <scope>NUCLEOTIDE SEQUENCE [LARGE SCALE GENOMIC DNA]</scope>
    <source>
        <strain evidence="4">KCTC 52277</strain>
    </source>
</reference>
<accession>A0ABV7GJ88</accession>
<gene>
    <name evidence="3" type="ORF">ACFOE0_18200</name>
</gene>
<dbReference type="NCBIfam" id="TIGR04052">
    <property type="entry name" value="MbnP_like_WxW"/>
    <property type="match status" value="1"/>
</dbReference>
<dbReference type="InterPro" id="IPR023977">
    <property type="entry name" value="MbnP-like"/>
</dbReference>
<dbReference type="InterPro" id="IPR046863">
    <property type="entry name" value="MbnP-like_dom"/>
</dbReference>
<dbReference type="RefSeq" id="WP_248934033.1">
    <property type="nucleotide sequence ID" value="NZ_JAKILF010000001.1"/>
</dbReference>
<evidence type="ECO:0000313" key="3">
    <source>
        <dbReference type="EMBL" id="MFC3140095.1"/>
    </source>
</evidence>